<keyword evidence="7" id="KW-1185">Reference proteome</keyword>
<feature type="binding site" evidence="4">
    <location>
        <begin position="79"/>
        <end position="81"/>
    </location>
    <ligand>
        <name>L-histidine</name>
        <dbReference type="ChEBI" id="CHEBI:57595"/>
    </ligand>
</feature>
<proteinExistence type="inferred from homology"/>
<evidence type="ECO:0000259" key="5">
    <source>
        <dbReference type="PROSITE" id="PS50862"/>
    </source>
</evidence>
<dbReference type="NCBIfam" id="TIGR00442">
    <property type="entry name" value="hisS"/>
    <property type="match status" value="1"/>
</dbReference>
<dbReference type="Proteomes" id="UP001224428">
    <property type="component" value="Unassembled WGS sequence"/>
</dbReference>
<dbReference type="EC" id="6.1.1.21" evidence="3"/>
<dbReference type="GO" id="GO:0004821">
    <property type="term" value="F:histidine-tRNA ligase activity"/>
    <property type="evidence" value="ECO:0007669"/>
    <property type="project" value="UniProtKB-UniRule"/>
</dbReference>
<reference evidence="6" key="1">
    <citation type="submission" date="2023-05" db="EMBL/GenBank/DDBJ databases">
        <title>Mycoplasma phocimorsus sp. nov., isolated from Scandinavian patients with seal finger or septic arthritis after contact with seals.</title>
        <authorList>
            <person name="Skafte-Holm A."/>
            <person name="Pedersen T.R."/>
            <person name="Froelund M."/>
            <person name="Stegger M."/>
            <person name="Qvortrup K."/>
            <person name="Michaels D.L."/>
            <person name="Brown D.R."/>
            <person name="Jensen J.S."/>
        </authorList>
    </citation>
    <scope>NUCLEOTIDE SEQUENCE</scope>
    <source>
        <strain evidence="6">M5725</strain>
    </source>
</reference>
<keyword evidence="6" id="KW-0436">Ligase</keyword>
<evidence type="ECO:0000313" key="7">
    <source>
        <dbReference type="Proteomes" id="UP001224428"/>
    </source>
</evidence>
<dbReference type="GO" id="GO:0005524">
    <property type="term" value="F:ATP binding"/>
    <property type="evidence" value="ECO:0007669"/>
    <property type="project" value="UniProtKB-KW"/>
</dbReference>
<feature type="binding site" evidence="4">
    <location>
        <position position="127"/>
    </location>
    <ligand>
        <name>L-histidine</name>
        <dbReference type="ChEBI" id="CHEBI:57595"/>
    </ligand>
</feature>
<dbReference type="InterPro" id="IPR006195">
    <property type="entry name" value="aa-tRNA-synth_II"/>
</dbReference>
<comment type="caution">
    <text evidence="6">The sequence shown here is derived from an EMBL/GenBank/DDBJ whole genome shotgun (WGS) entry which is preliminary data.</text>
</comment>
<feature type="binding site" evidence="4">
    <location>
        <begin position="258"/>
        <end position="259"/>
    </location>
    <ligand>
        <name>L-histidine</name>
        <dbReference type="ChEBI" id="CHEBI:57595"/>
    </ligand>
</feature>
<evidence type="ECO:0000256" key="4">
    <source>
        <dbReference type="PIRSR" id="PIRSR001549-1"/>
    </source>
</evidence>
<dbReference type="PROSITE" id="PS50862">
    <property type="entry name" value="AA_TRNA_LIGASE_II"/>
    <property type="match status" value="1"/>
</dbReference>
<evidence type="ECO:0000256" key="1">
    <source>
        <dbReference type="ARBA" id="ARBA00008226"/>
    </source>
</evidence>
<sequence>MNKIKGTKDYFGAEAQKMIHIKDVFFDCCYRNNYSYVESPIIEYVDLFKRSSGEMSDIVSKEMYTFLSKSNKQLALRPEGTAPFIRLFLENKLMNERFKTYFYFGPMFRYEQPQKGRYRQFNQLGIENISQVNYINDFQVLMLAFEILNKLNIKDFKLIINNIGTIEERAIYKNVLKEYLSNYKEQLEQESLARLDANVLRILDDKKEQGKNFIKNCPKIIDFLSEESKLYFENIKNLLTKFNFDFEVDFNLVRGLDYYNNLVFEFVSTSKALGSQAAIIAGGRYQIKLENECIDAIGFAGGIERILEILNYNNFEVQNELTNLIVILNEEERIEALKLFKQLSENARTYLYPDVIKLNKAFKLTASTKAHNLVFKNRANNSSNWIIKNQITKEIKNID</sequence>
<dbReference type="PIRSF" id="PIRSF001549">
    <property type="entry name" value="His-tRNA_synth"/>
    <property type="match status" value="1"/>
</dbReference>
<dbReference type="CDD" id="cd00773">
    <property type="entry name" value="HisRS-like_core"/>
    <property type="match status" value="1"/>
</dbReference>
<feature type="binding site" evidence="4">
    <location>
        <position position="123"/>
    </location>
    <ligand>
        <name>L-histidine</name>
        <dbReference type="ChEBI" id="CHEBI:57595"/>
    </ligand>
</feature>
<evidence type="ECO:0000313" key="6">
    <source>
        <dbReference type="EMBL" id="MDJ1646029.1"/>
    </source>
</evidence>
<dbReference type="EMBL" id="JASDDP010000024">
    <property type="protein sequence ID" value="MDJ1646029.1"/>
    <property type="molecule type" value="Genomic_DNA"/>
</dbReference>
<dbReference type="AlphaFoldDB" id="A0AAJ1PT46"/>
<evidence type="ECO:0000256" key="2">
    <source>
        <dbReference type="ARBA" id="ARBA00022840"/>
    </source>
</evidence>
<dbReference type="InterPro" id="IPR015807">
    <property type="entry name" value="His-tRNA-ligase"/>
</dbReference>
<accession>A0AAJ1PT46</accession>
<keyword evidence="2" id="KW-0547">Nucleotide-binding</keyword>
<dbReference type="RefSeq" id="WP_283827404.1">
    <property type="nucleotide sequence ID" value="NZ_JASDDP010000024.1"/>
</dbReference>
<dbReference type="SUPFAM" id="SSF55681">
    <property type="entry name" value="Class II aaRS and biotin synthetases"/>
    <property type="match status" value="1"/>
</dbReference>
<dbReference type="InterPro" id="IPR004516">
    <property type="entry name" value="HisRS/HisZ"/>
</dbReference>
<dbReference type="InterPro" id="IPR041715">
    <property type="entry name" value="HisRS-like_core"/>
</dbReference>
<dbReference type="InterPro" id="IPR045864">
    <property type="entry name" value="aa-tRNA-synth_II/BPL/LPL"/>
</dbReference>
<dbReference type="PANTHER" id="PTHR43707:SF1">
    <property type="entry name" value="HISTIDINE--TRNA LIGASE, MITOCHONDRIAL-RELATED"/>
    <property type="match status" value="1"/>
</dbReference>
<name>A0AAJ1PT46_9MOLU</name>
<comment type="similarity">
    <text evidence="1">Belongs to the class-II aminoacyl-tRNA synthetase family.</text>
</comment>
<evidence type="ECO:0000256" key="3">
    <source>
        <dbReference type="NCBIfam" id="TIGR00442"/>
    </source>
</evidence>
<feature type="binding site" evidence="4">
    <location>
        <position position="109"/>
    </location>
    <ligand>
        <name>L-histidine</name>
        <dbReference type="ChEBI" id="CHEBI:57595"/>
    </ligand>
</feature>
<feature type="domain" description="Aminoacyl-transfer RNA synthetases class-II family profile" evidence="5">
    <location>
        <begin position="31"/>
        <end position="353"/>
    </location>
</feature>
<keyword evidence="2" id="KW-0067">ATP-binding</keyword>
<dbReference type="Gene3D" id="3.30.930.10">
    <property type="entry name" value="Bira Bifunctional Protein, Domain 2"/>
    <property type="match status" value="1"/>
</dbReference>
<dbReference type="GO" id="GO:0006427">
    <property type="term" value="P:histidyl-tRNA aminoacylation"/>
    <property type="evidence" value="ECO:0007669"/>
    <property type="project" value="UniProtKB-UniRule"/>
</dbReference>
<protein>
    <recommendedName>
        <fullName evidence="3">Histidine--tRNA ligase</fullName>
        <ecNumber evidence="3">6.1.1.21</ecNumber>
    </recommendedName>
</protein>
<feature type="binding site" evidence="4">
    <location>
        <position position="254"/>
    </location>
    <ligand>
        <name>L-histidine</name>
        <dbReference type="ChEBI" id="CHEBI:57595"/>
    </ligand>
</feature>
<gene>
    <name evidence="6" type="primary">hisS</name>
    <name evidence="6" type="ORF">QLQ80_02990</name>
</gene>
<dbReference type="GO" id="GO:0005737">
    <property type="term" value="C:cytoplasm"/>
    <property type="evidence" value="ECO:0007669"/>
    <property type="project" value="UniProtKB-UniRule"/>
</dbReference>
<dbReference type="PANTHER" id="PTHR43707">
    <property type="entry name" value="HISTIDYL-TRNA SYNTHETASE"/>
    <property type="match status" value="1"/>
</dbReference>
<organism evidence="6 7">
    <name type="scientific">Mycoplasma phocimorsus</name>
    <dbReference type="NCBI Taxonomy" id="3045839"/>
    <lineage>
        <taxon>Bacteria</taxon>
        <taxon>Bacillati</taxon>
        <taxon>Mycoplasmatota</taxon>
        <taxon>Mollicutes</taxon>
        <taxon>Mycoplasmataceae</taxon>
        <taxon>Mycoplasma</taxon>
    </lineage>
</organism>
<dbReference type="Pfam" id="PF13393">
    <property type="entry name" value="tRNA-synt_His"/>
    <property type="match status" value="1"/>
</dbReference>